<gene>
    <name evidence="2" type="ORF">DW856_16975</name>
</gene>
<sequence>MKLQFKTNAFDLDVKDMAAEMGITKQFLYKIYDNKMNVSEKRAKEMLNILKHLDAEAEKNEEELVKKRRNERKQMIKQMEKIVSQYDSD</sequence>
<dbReference type="EMBL" id="QSHO01000020">
    <property type="protein sequence ID" value="RHC13487.1"/>
    <property type="molecule type" value="Genomic_DNA"/>
</dbReference>
<comment type="caution">
    <text evidence="2">The sequence shown here is derived from an EMBL/GenBank/DDBJ whole genome shotgun (WGS) entry which is preliminary data.</text>
</comment>
<reference evidence="2 3" key="1">
    <citation type="submission" date="2018-08" db="EMBL/GenBank/DDBJ databases">
        <title>A genome reference for cultivated species of the human gut microbiota.</title>
        <authorList>
            <person name="Zou Y."/>
            <person name="Xue W."/>
            <person name="Luo G."/>
        </authorList>
    </citation>
    <scope>NUCLEOTIDE SEQUENCE [LARGE SCALE GENOMIC DNA]</scope>
    <source>
        <strain evidence="2 3">AM37-1AC</strain>
    </source>
</reference>
<name>A0A413YWS3_9FIRM</name>
<protein>
    <submittedName>
        <fullName evidence="2">Uncharacterized protein</fullName>
    </submittedName>
</protein>
<dbReference type="Proteomes" id="UP000283513">
    <property type="component" value="Unassembled WGS sequence"/>
</dbReference>
<keyword evidence="1" id="KW-0175">Coiled coil</keyword>
<feature type="coiled-coil region" evidence="1">
    <location>
        <begin position="43"/>
        <end position="70"/>
    </location>
</feature>
<evidence type="ECO:0000313" key="2">
    <source>
        <dbReference type="EMBL" id="RHC13487.1"/>
    </source>
</evidence>
<accession>A0A413YWS3</accession>
<evidence type="ECO:0000313" key="3">
    <source>
        <dbReference type="Proteomes" id="UP000283513"/>
    </source>
</evidence>
<evidence type="ECO:0000256" key="1">
    <source>
        <dbReference type="SAM" id="Coils"/>
    </source>
</evidence>
<dbReference type="AlphaFoldDB" id="A0A413YWS3"/>
<dbReference type="RefSeq" id="WP_118599036.1">
    <property type="nucleotide sequence ID" value="NZ_QSHO01000020.1"/>
</dbReference>
<organism evidence="2 3">
    <name type="scientific">Roseburia intestinalis</name>
    <dbReference type="NCBI Taxonomy" id="166486"/>
    <lineage>
        <taxon>Bacteria</taxon>
        <taxon>Bacillati</taxon>
        <taxon>Bacillota</taxon>
        <taxon>Clostridia</taxon>
        <taxon>Lachnospirales</taxon>
        <taxon>Lachnospiraceae</taxon>
        <taxon>Roseburia</taxon>
    </lineage>
</organism>
<proteinExistence type="predicted"/>